<organism evidence="3 4">
    <name type="scientific">Cyclobacterium amurskyense</name>
    <dbReference type="NCBI Taxonomy" id="320787"/>
    <lineage>
        <taxon>Bacteria</taxon>
        <taxon>Pseudomonadati</taxon>
        <taxon>Bacteroidota</taxon>
        <taxon>Cytophagia</taxon>
        <taxon>Cytophagales</taxon>
        <taxon>Cyclobacteriaceae</taxon>
        <taxon>Cyclobacterium</taxon>
    </lineage>
</organism>
<accession>A0A0H4PLU0</accession>
<dbReference type="InterPro" id="IPR036291">
    <property type="entry name" value="NAD(P)-bd_dom_sf"/>
</dbReference>
<dbReference type="InterPro" id="IPR000683">
    <property type="entry name" value="Gfo/Idh/MocA-like_OxRdtase_N"/>
</dbReference>
<dbReference type="SUPFAM" id="SSF55347">
    <property type="entry name" value="Glyceraldehyde-3-phosphate dehydrogenase-like, C-terminal domain"/>
    <property type="match status" value="1"/>
</dbReference>
<dbReference type="Proteomes" id="UP000036520">
    <property type="component" value="Chromosome"/>
</dbReference>
<dbReference type="SUPFAM" id="SSF51735">
    <property type="entry name" value="NAD(P)-binding Rossmann-fold domains"/>
    <property type="match status" value="1"/>
</dbReference>
<dbReference type="InterPro" id="IPR006311">
    <property type="entry name" value="TAT_signal"/>
</dbReference>
<feature type="domain" description="Gfo/Idh/MocA-like oxidoreductase bacterial type C-terminal" evidence="2">
    <location>
        <begin position="196"/>
        <end position="280"/>
    </location>
</feature>
<sequence length="442" mass="49557">MKQSRRAFLKNSTLTVAGLGMMHSAYSGLPNFSTNDKINIGLIGARSKGFNILHHMMKTGQVNCLGICDVDQNVLEKRLVDIKDEFKQTPKGYGDFRQLLDNQEIDAVIIGTPDHWHCLITVYACQAGKDVYVEKPLANSIAECNVMVAAANKYNRVVQVGQQQRSGEVWNSAMQHIHSGGIGEIKKVNVWANFPYGMGSSKVPNQSVPEGLDYALWQGPAEKRAYNPNHVHGSWRHFWDYGGGLMTDWGVHLLDMALWAKKISHEPKTVLASAANYNMDTYYRETYEMMDVSYPMEDYMIHWSHTAGIQTGPYDKAYGVEFVGEKGVLLADRGDWSIRLGDKGESEKATLLAKEKFNFKGKSDMEIHVLNFLDCVRSRGVTNCPIETGRNVALYAHMGNIAARSGTQYLNWNEAAGKFNGNKVANQFIAPEYHGEWEFPKV</sequence>
<dbReference type="Pfam" id="PF01408">
    <property type="entry name" value="GFO_IDH_MocA"/>
    <property type="match status" value="1"/>
</dbReference>
<reference evidence="3 4" key="1">
    <citation type="submission" date="2015-07" db="EMBL/GenBank/DDBJ databases">
        <authorList>
            <person name="Kim K.M."/>
        </authorList>
    </citation>
    <scope>NUCLEOTIDE SEQUENCE [LARGE SCALE GENOMIC DNA]</scope>
    <source>
        <strain evidence="3 4">KCTC 12363</strain>
    </source>
</reference>
<keyword evidence="4" id="KW-1185">Reference proteome</keyword>
<protein>
    <submittedName>
        <fullName evidence="3">Myo-inositol 2-dehydrogenase</fullName>
    </submittedName>
</protein>
<evidence type="ECO:0000259" key="2">
    <source>
        <dbReference type="Pfam" id="PF19051"/>
    </source>
</evidence>
<dbReference type="AlphaFoldDB" id="A0A0H4PLU0"/>
<proteinExistence type="predicted"/>
<dbReference type="PANTHER" id="PTHR43818:SF5">
    <property type="entry name" value="OXIDOREDUCTASE FAMILY PROTEIN"/>
    <property type="match status" value="1"/>
</dbReference>
<evidence type="ECO:0000313" key="4">
    <source>
        <dbReference type="Proteomes" id="UP000036520"/>
    </source>
</evidence>
<dbReference type="Gene3D" id="3.40.50.720">
    <property type="entry name" value="NAD(P)-binding Rossmann-like Domain"/>
    <property type="match status" value="1"/>
</dbReference>
<name>A0A0H4PLU0_9BACT</name>
<dbReference type="RefSeq" id="WP_048644715.1">
    <property type="nucleotide sequence ID" value="NZ_CP012040.1"/>
</dbReference>
<dbReference type="KEGG" id="camu:CA2015_4654"/>
<evidence type="ECO:0000313" key="3">
    <source>
        <dbReference type="EMBL" id="AKP53985.1"/>
    </source>
</evidence>
<dbReference type="PANTHER" id="PTHR43818">
    <property type="entry name" value="BCDNA.GH03377"/>
    <property type="match status" value="1"/>
</dbReference>
<evidence type="ECO:0000259" key="1">
    <source>
        <dbReference type="Pfam" id="PF01408"/>
    </source>
</evidence>
<dbReference type="Gene3D" id="3.30.360.10">
    <property type="entry name" value="Dihydrodipicolinate Reductase, domain 2"/>
    <property type="match status" value="1"/>
</dbReference>
<dbReference type="STRING" id="320787.CA2015_4654"/>
<dbReference type="InterPro" id="IPR043906">
    <property type="entry name" value="Gfo/Idh/MocA_OxRdtase_bact_C"/>
</dbReference>
<dbReference type="PATRIC" id="fig|320787.5.peg.5093"/>
<dbReference type="OrthoDB" id="9763611at2"/>
<dbReference type="EMBL" id="CP012040">
    <property type="protein sequence ID" value="AKP53985.1"/>
    <property type="molecule type" value="Genomic_DNA"/>
</dbReference>
<dbReference type="InterPro" id="IPR050463">
    <property type="entry name" value="Gfo/Idh/MocA_oxidrdct_glycsds"/>
</dbReference>
<dbReference type="PROSITE" id="PS51318">
    <property type="entry name" value="TAT"/>
    <property type="match status" value="1"/>
</dbReference>
<gene>
    <name evidence="3" type="ORF">CA2015_4654</name>
</gene>
<dbReference type="GO" id="GO:0000166">
    <property type="term" value="F:nucleotide binding"/>
    <property type="evidence" value="ECO:0007669"/>
    <property type="project" value="InterPro"/>
</dbReference>
<dbReference type="Pfam" id="PF19051">
    <property type="entry name" value="GFO_IDH_MocA_C2"/>
    <property type="match status" value="1"/>
</dbReference>
<feature type="domain" description="Gfo/Idh/MocA-like oxidoreductase N-terminal" evidence="1">
    <location>
        <begin position="38"/>
        <end position="161"/>
    </location>
</feature>